<name>A0AA49K1I2_9BACT</name>
<feature type="transmembrane region" description="Helical" evidence="1">
    <location>
        <begin position="6"/>
        <end position="27"/>
    </location>
</feature>
<gene>
    <name evidence="2" type="ORF">Strain138_002265</name>
    <name evidence="3" type="ORF">Strain318_002264</name>
</gene>
<protein>
    <submittedName>
        <fullName evidence="3">Type II secretion system protein</fullName>
    </submittedName>
</protein>
<keyword evidence="4" id="KW-1185">Reference proteome</keyword>
<dbReference type="AlphaFoldDB" id="A0AA49K1I2"/>
<reference evidence="3" key="1">
    <citation type="submission" date="2023-07" db="EMBL/GenBank/DDBJ databases">
        <authorList>
            <person name="Haufschild T."/>
            <person name="Kallscheuer N."/>
            <person name="Hammer J."/>
            <person name="Kohn T."/>
            <person name="Kabuu M."/>
            <person name="Jogler M."/>
            <person name="Wohfarth N."/>
            <person name="Heuer A."/>
            <person name="Rohde M."/>
            <person name="van Teeseling M.C.F."/>
            <person name="Jogler C."/>
        </authorList>
    </citation>
    <scope>NUCLEOTIDE SEQUENCE</scope>
    <source>
        <strain evidence="2">Strain 138</strain>
        <strain evidence="3">Strain 318</strain>
    </source>
</reference>
<keyword evidence="1" id="KW-0812">Transmembrane</keyword>
<dbReference type="EMBL" id="CP130612">
    <property type="protein sequence ID" value="WKW12954.1"/>
    <property type="molecule type" value="Genomic_DNA"/>
</dbReference>
<evidence type="ECO:0000313" key="4">
    <source>
        <dbReference type="Proteomes" id="UP001229955"/>
    </source>
</evidence>
<evidence type="ECO:0000313" key="2">
    <source>
        <dbReference type="EMBL" id="WKW12954.1"/>
    </source>
</evidence>
<dbReference type="InterPro" id="IPR012902">
    <property type="entry name" value="N_methyl_site"/>
</dbReference>
<organism evidence="3 4">
    <name type="scientific">Pseudogemmatithrix spongiicola</name>
    <dbReference type="NCBI Taxonomy" id="3062599"/>
    <lineage>
        <taxon>Bacteria</taxon>
        <taxon>Pseudomonadati</taxon>
        <taxon>Gemmatimonadota</taxon>
        <taxon>Gemmatimonadia</taxon>
        <taxon>Gemmatimonadales</taxon>
        <taxon>Gemmatimonadaceae</taxon>
        <taxon>Pseudogemmatithrix</taxon>
    </lineage>
</organism>
<keyword evidence="1" id="KW-0472">Membrane</keyword>
<evidence type="ECO:0000256" key="1">
    <source>
        <dbReference type="SAM" id="Phobius"/>
    </source>
</evidence>
<accession>A0AA49K1I2</accession>
<evidence type="ECO:0000313" key="3">
    <source>
        <dbReference type="EMBL" id="WKW15861.1"/>
    </source>
</evidence>
<dbReference type="Pfam" id="PF07963">
    <property type="entry name" value="N_methyl"/>
    <property type="match status" value="1"/>
</dbReference>
<proteinExistence type="predicted"/>
<accession>A0AA49JVU8</accession>
<keyword evidence="1" id="KW-1133">Transmembrane helix</keyword>
<dbReference type="EMBL" id="CP130613">
    <property type="protein sequence ID" value="WKW15861.1"/>
    <property type="molecule type" value="Genomic_DNA"/>
</dbReference>
<dbReference type="Proteomes" id="UP001229955">
    <property type="component" value="Chromosome"/>
</dbReference>
<sequence>MAKRAGFTIVEIVVALTILMVVMLALITLTGRTMHIAVIADREQAALQLVTDRTDEILTDPRYDALDSLYGGTDSSFATLAGLQRTTTVLHVVDTIQDYKRITVSVSGIGLNAPISRTIAVAAP</sequence>
<dbReference type="KEGG" id="pspc:Strain318_002264"/>
<dbReference type="RefSeq" id="WP_367885821.1">
    <property type="nucleotide sequence ID" value="NZ_CP130612.1"/>
</dbReference>